<dbReference type="EMBL" id="JAJSPL020000037">
    <property type="protein sequence ID" value="KAK7735651.1"/>
    <property type="molecule type" value="Genomic_DNA"/>
</dbReference>
<name>A0AAN9YD59_9PEZI</name>
<dbReference type="Proteomes" id="UP001320245">
    <property type="component" value="Unassembled WGS sequence"/>
</dbReference>
<keyword evidence="3" id="KW-1185">Reference proteome</keyword>
<protein>
    <submittedName>
        <fullName evidence="2">Uncharacterized protein</fullName>
    </submittedName>
</protein>
<evidence type="ECO:0000256" key="1">
    <source>
        <dbReference type="SAM" id="MobiDB-lite"/>
    </source>
</evidence>
<feature type="region of interest" description="Disordered" evidence="1">
    <location>
        <begin position="1"/>
        <end position="64"/>
    </location>
</feature>
<organism evidence="2 3">
    <name type="scientific">Cytospora paraplurivora</name>
    <dbReference type="NCBI Taxonomy" id="2898453"/>
    <lineage>
        <taxon>Eukaryota</taxon>
        <taxon>Fungi</taxon>
        <taxon>Dikarya</taxon>
        <taxon>Ascomycota</taxon>
        <taxon>Pezizomycotina</taxon>
        <taxon>Sordariomycetes</taxon>
        <taxon>Sordariomycetidae</taxon>
        <taxon>Diaporthales</taxon>
        <taxon>Cytosporaceae</taxon>
        <taxon>Cytospora</taxon>
    </lineage>
</organism>
<reference evidence="2 3" key="1">
    <citation type="journal article" date="2023" name="PLoS ONE">
        <title>Cytospora paraplurivora sp. nov. isolated from orchards with fruit tree decline syndrome in Ontario, Canada.</title>
        <authorList>
            <person name="Ilyukhin E."/>
            <person name="Nguyen H.D.T."/>
            <person name="Castle A.J."/>
            <person name="Ellouze W."/>
        </authorList>
    </citation>
    <scope>NUCLEOTIDE SEQUENCE [LARGE SCALE GENOMIC DNA]</scope>
    <source>
        <strain evidence="2 3">FDS-564</strain>
    </source>
</reference>
<evidence type="ECO:0000313" key="2">
    <source>
        <dbReference type="EMBL" id="KAK7735651.1"/>
    </source>
</evidence>
<accession>A0AAN9YD59</accession>
<gene>
    <name evidence="2" type="ORF">SLS53_007392</name>
</gene>
<sequence>MADNSHPDGGGISPGNQASSDQSVASTSPPRVVNPNEQRADQAEKQVDWEKYTASPTPTEPNGMYIKNSKLTALLTQESLNDDRAPTGEAGFAYAEAIICQIAEARHVAPIVVMSAWTTQTVILFHPSSKHLLEKKSAHGRENLRTVERIMKDYATALAENPTGVDIDFPIKPNAGSTTFTSVDHVALLSINGKMAGSPDLKALQDVKLPSPGAKDSVDFFVKFILPQWNYSWIEIDFIQLQQDSGSVFHPQEIG</sequence>
<feature type="compositionally biased region" description="Polar residues" evidence="1">
    <location>
        <begin position="14"/>
        <end position="29"/>
    </location>
</feature>
<feature type="compositionally biased region" description="Basic and acidic residues" evidence="1">
    <location>
        <begin position="38"/>
        <end position="51"/>
    </location>
</feature>
<proteinExistence type="predicted"/>
<evidence type="ECO:0000313" key="3">
    <source>
        <dbReference type="Proteomes" id="UP001320245"/>
    </source>
</evidence>
<dbReference type="AlphaFoldDB" id="A0AAN9YD59"/>
<comment type="caution">
    <text evidence="2">The sequence shown here is derived from an EMBL/GenBank/DDBJ whole genome shotgun (WGS) entry which is preliminary data.</text>
</comment>